<protein>
    <submittedName>
        <fullName evidence="1">Cellulose biosynthesis protein BcsQ</fullName>
    </submittedName>
</protein>
<organism evidence="1 2">
    <name type="scientific">Salinicola lusitanus</name>
    <dbReference type="NCBI Taxonomy" id="1949085"/>
    <lineage>
        <taxon>Bacteria</taxon>
        <taxon>Pseudomonadati</taxon>
        <taxon>Pseudomonadota</taxon>
        <taxon>Gammaproteobacteria</taxon>
        <taxon>Oceanospirillales</taxon>
        <taxon>Halomonadaceae</taxon>
        <taxon>Salinicola</taxon>
    </lineage>
</organism>
<dbReference type="InterPro" id="IPR027417">
    <property type="entry name" value="P-loop_NTPase"/>
</dbReference>
<dbReference type="InterPro" id="IPR017746">
    <property type="entry name" value="Cellulose_synthase_operon_BcsQ"/>
</dbReference>
<accession>A0ABZ3CMK0</accession>
<reference evidence="1 2" key="1">
    <citation type="submission" date="2024-04" db="EMBL/GenBank/DDBJ databases">
        <title>Salinicola lusitanus LLJ914,a marine bacterium isolated from the Okinawa Trough.</title>
        <authorList>
            <person name="Li J."/>
        </authorList>
    </citation>
    <scope>NUCLEOTIDE SEQUENCE [LARGE SCALE GENOMIC DNA]</scope>
    <source>
        <strain evidence="1 2">LLJ914</strain>
    </source>
</reference>
<dbReference type="Gene3D" id="3.40.50.300">
    <property type="entry name" value="P-loop containing nucleotide triphosphate hydrolases"/>
    <property type="match status" value="1"/>
</dbReference>
<dbReference type="SUPFAM" id="SSF52540">
    <property type="entry name" value="P-loop containing nucleoside triphosphate hydrolases"/>
    <property type="match status" value="1"/>
</dbReference>
<gene>
    <name evidence="1" type="primary">bcsQ</name>
    <name evidence="1" type="ORF">AAGT95_11025</name>
</gene>
<evidence type="ECO:0000313" key="1">
    <source>
        <dbReference type="EMBL" id="XAD52383.1"/>
    </source>
</evidence>
<sequence>MPLINIMSPKGGVGTTTLCANLAEALRRLGYRVVMIDFDPQNALCLHSRFGLDDERGLVTRFEEEGDWRALLLPVADGVEMLPFGLGSVSQQRALLQALGQRSFVEPHLERLIQSRNTFVLVDMPAGQSPVTEVMRDIANLSLAVFLADPASLALLPRMNAFHGETGATQNDGRLGYVINQMDTRSRLNREVVGLMLERFGPYQWGVVHRDEALMEALAEQRSVFDLAPASAAARDIGELARRLAERFPLNFAGDGGRPF</sequence>
<dbReference type="Pfam" id="PF06564">
    <property type="entry name" value="CBP_BcsQ"/>
    <property type="match status" value="1"/>
</dbReference>
<dbReference type="RefSeq" id="WP_110601208.1">
    <property type="nucleotide sequence ID" value="NZ_CP151919.1"/>
</dbReference>
<dbReference type="EMBL" id="CP151919">
    <property type="protein sequence ID" value="XAD52383.1"/>
    <property type="molecule type" value="Genomic_DNA"/>
</dbReference>
<evidence type="ECO:0000313" key="2">
    <source>
        <dbReference type="Proteomes" id="UP001453229"/>
    </source>
</evidence>
<dbReference type="NCBIfam" id="TIGR03371">
    <property type="entry name" value="cellulose_yhjQ"/>
    <property type="match status" value="1"/>
</dbReference>
<name>A0ABZ3CMK0_9GAMM</name>
<dbReference type="Proteomes" id="UP001453229">
    <property type="component" value="Chromosome"/>
</dbReference>
<proteinExistence type="predicted"/>
<dbReference type="InterPro" id="IPR050678">
    <property type="entry name" value="DNA_Partitioning_ATPase"/>
</dbReference>
<dbReference type="PANTHER" id="PTHR13696">
    <property type="entry name" value="P-LOOP CONTAINING NUCLEOSIDE TRIPHOSPHATE HYDROLASE"/>
    <property type="match status" value="1"/>
</dbReference>
<dbReference type="PANTHER" id="PTHR13696:SF99">
    <property type="entry name" value="COBYRINIC ACID AC-DIAMIDE SYNTHASE"/>
    <property type="match status" value="1"/>
</dbReference>
<keyword evidence="2" id="KW-1185">Reference proteome</keyword>